<dbReference type="Pfam" id="PF09932">
    <property type="entry name" value="DUF2164"/>
    <property type="match status" value="1"/>
</dbReference>
<reference evidence="1 2" key="2">
    <citation type="journal article" date="2012" name="Stand. Genomic Sci.">
        <title>Complete genome sequence of the sulfate-reducing firmicute Desulfotomaculum ruminis type strain (DL(T)).</title>
        <authorList>
            <person name="Spring S."/>
            <person name="Visser M."/>
            <person name="Lu M."/>
            <person name="Copeland A."/>
            <person name="Lapidus A."/>
            <person name="Lucas S."/>
            <person name="Cheng J.F."/>
            <person name="Han C."/>
            <person name="Tapia R."/>
            <person name="Goodwin L.A."/>
            <person name="Pitluck S."/>
            <person name="Ivanova N."/>
            <person name="Land M."/>
            <person name="Hauser L."/>
            <person name="Larimer F."/>
            <person name="Rohde M."/>
            <person name="Goker M."/>
            <person name="Detter J.C."/>
            <person name="Kyrpides N.C."/>
            <person name="Woyke T."/>
            <person name="Schaap P.J."/>
            <person name="Plugge C.M."/>
            <person name="Muyzer G."/>
            <person name="Kuever J."/>
            <person name="Pereira I.A."/>
            <person name="Parshina S.N."/>
            <person name="Bernier-Latmani R."/>
            <person name="Stams A.J."/>
            <person name="Klenk H.P."/>
        </authorList>
    </citation>
    <scope>NUCLEOTIDE SEQUENCE [LARGE SCALE GENOMIC DNA]</scope>
    <source>
        <strain evidence="2">ATCC 23193 / DSM 2154 / NCIB 8452 / DL</strain>
    </source>
</reference>
<dbReference type="HOGENOM" id="CLU_157964_0_0_9"/>
<evidence type="ECO:0000313" key="1">
    <source>
        <dbReference type="EMBL" id="AEG59130.1"/>
    </source>
</evidence>
<reference evidence="2" key="1">
    <citation type="submission" date="2011-05" db="EMBL/GenBank/DDBJ databases">
        <title>Complete sequence of Desulfotomaculum ruminis DSM 2154.</title>
        <authorList>
            <person name="Lucas S."/>
            <person name="Copeland A."/>
            <person name="Lapidus A."/>
            <person name="Cheng J.-F."/>
            <person name="Goodwin L."/>
            <person name="Pitluck S."/>
            <person name="Lu M."/>
            <person name="Detter J.C."/>
            <person name="Han C."/>
            <person name="Tapia R."/>
            <person name="Land M."/>
            <person name="Hauser L."/>
            <person name="Kyrpides N."/>
            <person name="Ivanova N."/>
            <person name="Mikhailova N."/>
            <person name="Pagani I."/>
            <person name="Stams A.J.M."/>
            <person name="Plugge C.M."/>
            <person name="Muyzer G."/>
            <person name="Kuever J."/>
            <person name="Parshina S.N."/>
            <person name="Ivanova A.E."/>
            <person name="Nazina T.N."/>
            <person name="Brambilla E."/>
            <person name="Spring S."/>
            <person name="Klenk H.-P."/>
            <person name="Woyke T."/>
        </authorList>
    </citation>
    <scope>NUCLEOTIDE SEQUENCE [LARGE SCALE GENOMIC DNA]</scope>
    <source>
        <strain evidence="2">ATCC 23193 / DSM 2154 / NCIB 8452 / DL</strain>
    </source>
</reference>
<dbReference type="KEGG" id="dru:Desru_0853"/>
<dbReference type="STRING" id="696281.Desru_0853"/>
<proteinExistence type="predicted"/>
<accession>F6DV64</accession>
<gene>
    <name evidence="1" type="ordered locus">Desru_0853</name>
</gene>
<dbReference type="AlphaFoldDB" id="F6DV64"/>
<dbReference type="InterPro" id="IPR018680">
    <property type="entry name" value="DUF2164"/>
</dbReference>
<protein>
    <recommendedName>
        <fullName evidence="3">DUF2164 domain-containing protein</fullName>
    </recommendedName>
</protein>
<name>F6DV64_DESRL</name>
<dbReference type="EMBL" id="CP002780">
    <property type="protein sequence ID" value="AEG59130.1"/>
    <property type="molecule type" value="Genomic_DNA"/>
</dbReference>
<dbReference type="OrthoDB" id="573733at2"/>
<evidence type="ECO:0000313" key="2">
    <source>
        <dbReference type="Proteomes" id="UP000009234"/>
    </source>
</evidence>
<evidence type="ECO:0008006" key="3">
    <source>
        <dbReference type="Google" id="ProtNLM"/>
    </source>
</evidence>
<sequence length="80" mass="9456">MSQIIKLDKEKRQYMISEIQTYFLKERDEDLGDLASGLILDFFLEKLAPEFYNQGVYDSYNYINDRIEDLLGIQKPTACH</sequence>
<keyword evidence="2" id="KW-1185">Reference proteome</keyword>
<dbReference type="eggNOG" id="COG5460">
    <property type="taxonomic scope" value="Bacteria"/>
</dbReference>
<dbReference type="RefSeq" id="WP_013840901.1">
    <property type="nucleotide sequence ID" value="NC_015589.1"/>
</dbReference>
<dbReference type="Proteomes" id="UP000009234">
    <property type="component" value="Chromosome"/>
</dbReference>
<organism evidence="1 2">
    <name type="scientific">Desulforamulus ruminis (strain ATCC 23193 / DSM 2154 / NCIMB 8452 / DL)</name>
    <name type="common">Desulfotomaculum ruminis</name>
    <dbReference type="NCBI Taxonomy" id="696281"/>
    <lineage>
        <taxon>Bacteria</taxon>
        <taxon>Bacillati</taxon>
        <taxon>Bacillota</taxon>
        <taxon>Clostridia</taxon>
        <taxon>Eubacteriales</taxon>
        <taxon>Peptococcaceae</taxon>
        <taxon>Desulforamulus</taxon>
    </lineage>
</organism>